<dbReference type="PANTHER" id="PTHR34980:SF1">
    <property type="entry name" value="INNER MEMBRANE PROTEIN"/>
    <property type="match status" value="1"/>
</dbReference>
<dbReference type="InterPro" id="IPR008523">
    <property type="entry name" value="DUF805"/>
</dbReference>
<reference evidence="2 3" key="1">
    <citation type="submission" date="2014-12" db="EMBL/GenBank/DDBJ databases">
        <title>Reclassification of Actinobacillus muris as Muribacter muris.</title>
        <authorList>
            <person name="Christensen H."/>
            <person name="Nicklas W."/>
            <person name="Bisgaard M."/>
        </authorList>
    </citation>
    <scope>NUCLEOTIDE SEQUENCE [LARGE SCALE GENOMIC DNA]</scope>
    <source>
        <strain evidence="2 3">Ackerman80-443D</strain>
    </source>
</reference>
<sequence length="138" mass="15381">MIWYSALFSFHGRLNRQGFWIGFGINFLFLLLFANFMFDPTAFNAWSAVPLLLSAYSLAAVIIKRLHDRNRSAKALLMLVVPLVCYGVSLAAQGTMAWLLGVLLPVFIGTMLLLEWGVFAGDPNPNCYGERGLSFTLN</sequence>
<gene>
    <name evidence="2" type="ORF">RO21_00150</name>
</gene>
<proteinExistence type="predicted"/>
<organism evidence="2 3">
    <name type="scientific">Muribacter muris</name>
    <dbReference type="NCBI Taxonomy" id="67855"/>
    <lineage>
        <taxon>Bacteria</taxon>
        <taxon>Pseudomonadati</taxon>
        <taxon>Pseudomonadota</taxon>
        <taxon>Gammaproteobacteria</taxon>
        <taxon>Pasteurellales</taxon>
        <taxon>Pasteurellaceae</taxon>
        <taxon>Muribacter</taxon>
    </lineage>
</organism>
<feature type="transmembrane region" description="Helical" evidence="1">
    <location>
        <begin position="75"/>
        <end position="92"/>
    </location>
</feature>
<evidence type="ECO:0000313" key="3">
    <source>
        <dbReference type="Proteomes" id="UP000036270"/>
    </source>
</evidence>
<dbReference type="EMBL" id="JWIZ01000001">
    <property type="protein sequence ID" value="KMK52580.1"/>
    <property type="molecule type" value="Genomic_DNA"/>
</dbReference>
<feature type="transmembrane region" description="Helical" evidence="1">
    <location>
        <begin position="20"/>
        <end position="38"/>
    </location>
</feature>
<dbReference type="Pfam" id="PF05656">
    <property type="entry name" value="DUF805"/>
    <property type="match status" value="1"/>
</dbReference>
<keyword evidence="3" id="KW-1185">Reference proteome</keyword>
<protein>
    <submittedName>
        <fullName evidence="2">Membrane protein</fullName>
    </submittedName>
</protein>
<dbReference type="STRING" id="67855.RO21_00150"/>
<accession>A0A0J5PA12</accession>
<name>A0A0J5PA12_9PAST</name>
<dbReference type="AlphaFoldDB" id="A0A0J5PA12"/>
<keyword evidence="1" id="KW-0472">Membrane</keyword>
<dbReference type="Proteomes" id="UP000036270">
    <property type="component" value="Unassembled WGS sequence"/>
</dbReference>
<comment type="caution">
    <text evidence="2">The sequence shown here is derived from an EMBL/GenBank/DDBJ whole genome shotgun (WGS) entry which is preliminary data.</text>
</comment>
<feature type="transmembrane region" description="Helical" evidence="1">
    <location>
        <begin position="44"/>
        <end position="63"/>
    </location>
</feature>
<dbReference type="RefSeq" id="WP_047975775.1">
    <property type="nucleotide sequence ID" value="NZ_JWIZ01000001.1"/>
</dbReference>
<dbReference type="PANTHER" id="PTHR34980">
    <property type="entry name" value="INNER MEMBRANE PROTEIN-RELATED-RELATED"/>
    <property type="match status" value="1"/>
</dbReference>
<feature type="transmembrane region" description="Helical" evidence="1">
    <location>
        <begin position="98"/>
        <end position="119"/>
    </location>
</feature>
<keyword evidence="1" id="KW-0812">Transmembrane</keyword>
<evidence type="ECO:0000313" key="2">
    <source>
        <dbReference type="EMBL" id="KMK52580.1"/>
    </source>
</evidence>
<evidence type="ECO:0000256" key="1">
    <source>
        <dbReference type="SAM" id="Phobius"/>
    </source>
</evidence>
<dbReference type="PATRIC" id="fig|67855.3.peg.32"/>
<keyword evidence="1" id="KW-1133">Transmembrane helix</keyword>
<dbReference type="GO" id="GO:0005886">
    <property type="term" value="C:plasma membrane"/>
    <property type="evidence" value="ECO:0007669"/>
    <property type="project" value="TreeGrafter"/>
</dbReference>